<evidence type="ECO:0000256" key="9">
    <source>
        <dbReference type="ARBA" id="ARBA00023136"/>
    </source>
</evidence>
<dbReference type="Pfam" id="PF21687">
    <property type="entry name" value="T2SSK_1st"/>
    <property type="match status" value="1"/>
</dbReference>
<dbReference type="InterPro" id="IPR045584">
    <property type="entry name" value="Pilin-like"/>
</dbReference>
<dbReference type="InterPro" id="IPR038072">
    <property type="entry name" value="GspK_central_sf"/>
</dbReference>
<keyword evidence="9 10" id="KW-0472">Membrane</keyword>
<evidence type="ECO:0000256" key="5">
    <source>
        <dbReference type="ARBA" id="ARBA00022519"/>
    </source>
</evidence>
<feature type="domain" description="T2SS protein K first SAM-like" evidence="12">
    <location>
        <begin position="99"/>
        <end position="207"/>
    </location>
</feature>
<dbReference type="SUPFAM" id="SSF54523">
    <property type="entry name" value="Pili subunits"/>
    <property type="match status" value="1"/>
</dbReference>
<keyword evidence="8" id="KW-1133">Transmembrane helix</keyword>
<evidence type="ECO:0000313" key="14">
    <source>
        <dbReference type="Proteomes" id="UP001595607"/>
    </source>
</evidence>
<sequence>MSRGQRGTALLTVLLLTATLAVLAIGMTELMTRSLNRTIAAESRDQAFWAIAGLETAALKIIKEQGDAIDLPTAPLFQQPVIIPFEGGTATIRFSDASNCFNINDLVAPGEDGLVADEAAMERFADLVQSLGANRSAGQQLAARAADFVDFDTRPLPGGFEDYDYTRHSVPYRTPRGLLASVSELRAIAGFSRDVYALLAPRLCALPIDGVQMLNVNTLTPDDAPLLQGALGDALTRSAAEQVIAQKPETGWEDVGTFLNQPLLAGTELPNHAASMLTTTSELIAMEILLEVPSGRMRQESLIWRKAGVTRVIERSVGERLP</sequence>
<dbReference type="Gene3D" id="3.30.1300.30">
    <property type="entry name" value="GSPII I/J protein-like"/>
    <property type="match status" value="1"/>
</dbReference>
<evidence type="ECO:0000256" key="10">
    <source>
        <dbReference type="PIRNR" id="PIRNR002786"/>
    </source>
</evidence>
<proteinExistence type="inferred from homology"/>
<keyword evidence="3 10" id="KW-0813">Transport</keyword>
<organism evidence="13 14">
    <name type="scientific">Parvularcula lutaonensis</name>
    <dbReference type="NCBI Taxonomy" id="491923"/>
    <lineage>
        <taxon>Bacteria</taxon>
        <taxon>Pseudomonadati</taxon>
        <taxon>Pseudomonadota</taxon>
        <taxon>Alphaproteobacteria</taxon>
        <taxon>Parvularculales</taxon>
        <taxon>Parvularculaceae</taxon>
        <taxon>Parvularcula</taxon>
    </lineage>
</organism>
<comment type="subcellular location">
    <subcellularLocation>
        <location evidence="1 10">Cell inner membrane</location>
    </subcellularLocation>
</comment>
<dbReference type="RefSeq" id="WP_189576041.1">
    <property type="nucleotide sequence ID" value="NZ_BMXU01000002.1"/>
</dbReference>
<dbReference type="EMBL" id="JBHRVA010000003">
    <property type="protein sequence ID" value="MFC3303456.1"/>
    <property type="molecule type" value="Genomic_DNA"/>
</dbReference>
<gene>
    <name evidence="13" type="primary">gspK</name>
    <name evidence="13" type="ORF">ACFONP_12010</name>
</gene>
<evidence type="ECO:0000256" key="7">
    <source>
        <dbReference type="ARBA" id="ARBA00022927"/>
    </source>
</evidence>
<evidence type="ECO:0000259" key="11">
    <source>
        <dbReference type="Pfam" id="PF03934"/>
    </source>
</evidence>
<keyword evidence="7" id="KW-0653">Protein transport</keyword>
<evidence type="ECO:0000256" key="6">
    <source>
        <dbReference type="ARBA" id="ARBA00022692"/>
    </source>
</evidence>
<evidence type="ECO:0000256" key="8">
    <source>
        <dbReference type="ARBA" id="ARBA00022989"/>
    </source>
</evidence>
<evidence type="ECO:0000259" key="12">
    <source>
        <dbReference type="Pfam" id="PF21687"/>
    </source>
</evidence>
<evidence type="ECO:0000256" key="2">
    <source>
        <dbReference type="ARBA" id="ARBA00007246"/>
    </source>
</evidence>
<feature type="domain" description="T2SS protein K second SAM-like" evidence="11">
    <location>
        <begin position="214"/>
        <end position="276"/>
    </location>
</feature>
<dbReference type="InterPro" id="IPR049179">
    <property type="entry name" value="T2SSK_SAM-like_2nd"/>
</dbReference>
<keyword evidence="5 10" id="KW-0997">Cell inner membrane</keyword>
<protein>
    <recommendedName>
        <fullName evidence="10">Type II secretion system protein K</fullName>
    </recommendedName>
</protein>
<evidence type="ECO:0000256" key="3">
    <source>
        <dbReference type="ARBA" id="ARBA00022448"/>
    </source>
</evidence>
<evidence type="ECO:0000256" key="1">
    <source>
        <dbReference type="ARBA" id="ARBA00004533"/>
    </source>
</evidence>
<dbReference type="PANTHER" id="PTHR38831">
    <property type="entry name" value="TYPE II SECRETION SYSTEM PROTEIN K"/>
    <property type="match status" value="1"/>
</dbReference>
<dbReference type="PANTHER" id="PTHR38831:SF1">
    <property type="entry name" value="TYPE II SECRETION SYSTEM PROTEIN K-RELATED"/>
    <property type="match status" value="1"/>
</dbReference>
<dbReference type="Gene3D" id="1.10.40.60">
    <property type="entry name" value="EpsJ-like"/>
    <property type="match status" value="2"/>
</dbReference>
<keyword evidence="4 10" id="KW-1003">Cell membrane</keyword>
<dbReference type="Proteomes" id="UP001595607">
    <property type="component" value="Unassembled WGS sequence"/>
</dbReference>
<reference evidence="14" key="1">
    <citation type="journal article" date="2019" name="Int. J. Syst. Evol. Microbiol.">
        <title>The Global Catalogue of Microorganisms (GCM) 10K type strain sequencing project: providing services to taxonomists for standard genome sequencing and annotation.</title>
        <authorList>
            <consortium name="The Broad Institute Genomics Platform"/>
            <consortium name="The Broad Institute Genome Sequencing Center for Infectious Disease"/>
            <person name="Wu L."/>
            <person name="Ma J."/>
        </authorList>
    </citation>
    <scope>NUCLEOTIDE SEQUENCE [LARGE SCALE GENOMIC DNA]</scope>
    <source>
        <strain evidence="14">KCTC 22245</strain>
    </source>
</reference>
<dbReference type="PIRSF" id="PIRSF002786">
    <property type="entry name" value="XcpX"/>
    <property type="match status" value="1"/>
</dbReference>
<dbReference type="NCBIfam" id="NF037980">
    <property type="entry name" value="T2SS_GspK"/>
    <property type="match status" value="1"/>
</dbReference>
<evidence type="ECO:0000313" key="13">
    <source>
        <dbReference type="EMBL" id="MFC3303456.1"/>
    </source>
</evidence>
<dbReference type="InterPro" id="IPR005628">
    <property type="entry name" value="GspK"/>
</dbReference>
<dbReference type="InterPro" id="IPR049031">
    <property type="entry name" value="T2SSK_SAM-like_1st"/>
</dbReference>
<evidence type="ECO:0000256" key="4">
    <source>
        <dbReference type="ARBA" id="ARBA00022475"/>
    </source>
</evidence>
<keyword evidence="6" id="KW-0812">Transmembrane</keyword>
<accession>A0ABV7MGR1</accession>
<keyword evidence="14" id="KW-1185">Reference proteome</keyword>
<name>A0ABV7MGR1_9PROT</name>
<comment type="similarity">
    <text evidence="2 10">Belongs to the GSP K family.</text>
</comment>
<dbReference type="SUPFAM" id="SSF158544">
    <property type="entry name" value="GspK insert domain-like"/>
    <property type="match status" value="2"/>
</dbReference>
<comment type="caution">
    <text evidence="13">The sequence shown here is derived from an EMBL/GenBank/DDBJ whole genome shotgun (WGS) entry which is preliminary data.</text>
</comment>
<dbReference type="Pfam" id="PF03934">
    <property type="entry name" value="T2SSK"/>
    <property type="match status" value="1"/>
</dbReference>